<dbReference type="GO" id="GO:0003723">
    <property type="term" value="F:RNA binding"/>
    <property type="evidence" value="ECO:0007669"/>
    <property type="project" value="InterPro"/>
</dbReference>
<gene>
    <name evidence="2" type="ORF">AMTR_s00049p00087540</name>
</gene>
<dbReference type="PANTHER" id="PTHR47926:SF421">
    <property type="entry name" value="DYW DOMAIN-CONTAINING PROTEIN"/>
    <property type="match status" value="1"/>
</dbReference>
<dbReference type="Gene3D" id="1.25.40.10">
    <property type="entry name" value="Tetratricopeptide repeat domain"/>
    <property type="match status" value="1"/>
</dbReference>
<dbReference type="HOGENOM" id="CLU_002706_37_1_1"/>
<feature type="domain" description="DYW" evidence="1">
    <location>
        <begin position="141"/>
        <end position="225"/>
    </location>
</feature>
<dbReference type="Gramene" id="ERN13626">
    <property type="protein sequence ID" value="ERN13626"/>
    <property type="gene ID" value="AMTR_s00049p00087540"/>
</dbReference>
<protein>
    <recommendedName>
        <fullName evidence="1">DYW domain-containing protein</fullName>
    </recommendedName>
</protein>
<dbReference type="Pfam" id="PF14432">
    <property type="entry name" value="DYW_deaminase"/>
    <property type="match status" value="1"/>
</dbReference>
<dbReference type="EMBL" id="KI392567">
    <property type="protein sequence ID" value="ERN13626.1"/>
    <property type="molecule type" value="Genomic_DNA"/>
</dbReference>
<dbReference type="GO" id="GO:0008270">
    <property type="term" value="F:zinc ion binding"/>
    <property type="evidence" value="ECO:0007669"/>
    <property type="project" value="InterPro"/>
</dbReference>
<dbReference type="GO" id="GO:0009451">
    <property type="term" value="P:RNA modification"/>
    <property type="evidence" value="ECO:0007669"/>
    <property type="project" value="InterPro"/>
</dbReference>
<dbReference type="InterPro" id="IPR011990">
    <property type="entry name" value="TPR-like_helical_dom_sf"/>
</dbReference>
<reference evidence="3" key="1">
    <citation type="journal article" date="2013" name="Science">
        <title>The Amborella genome and the evolution of flowering plants.</title>
        <authorList>
            <consortium name="Amborella Genome Project"/>
        </authorList>
    </citation>
    <scope>NUCLEOTIDE SEQUENCE [LARGE SCALE GENOMIC DNA]</scope>
</reference>
<evidence type="ECO:0000313" key="2">
    <source>
        <dbReference type="EMBL" id="ERN13626.1"/>
    </source>
</evidence>
<dbReference type="AlphaFoldDB" id="W1PZV2"/>
<name>W1PZV2_AMBTC</name>
<evidence type="ECO:0000313" key="3">
    <source>
        <dbReference type="Proteomes" id="UP000017836"/>
    </source>
</evidence>
<organism evidence="2 3">
    <name type="scientific">Amborella trichopoda</name>
    <dbReference type="NCBI Taxonomy" id="13333"/>
    <lineage>
        <taxon>Eukaryota</taxon>
        <taxon>Viridiplantae</taxon>
        <taxon>Streptophyta</taxon>
        <taxon>Embryophyta</taxon>
        <taxon>Tracheophyta</taxon>
        <taxon>Spermatophyta</taxon>
        <taxon>Magnoliopsida</taxon>
        <taxon>Amborellales</taxon>
        <taxon>Amborellaceae</taxon>
        <taxon>Amborella</taxon>
    </lineage>
</organism>
<dbReference type="InterPro" id="IPR046960">
    <property type="entry name" value="PPR_At4g14850-like_plant"/>
</dbReference>
<dbReference type="Proteomes" id="UP000017836">
    <property type="component" value="Unassembled WGS sequence"/>
</dbReference>
<accession>W1PZV2</accession>
<dbReference type="PANTHER" id="PTHR47926">
    <property type="entry name" value="PENTATRICOPEPTIDE REPEAT-CONTAINING PROTEIN"/>
    <property type="match status" value="1"/>
</dbReference>
<dbReference type="Pfam" id="PF20431">
    <property type="entry name" value="E_motif"/>
    <property type="match status" value="1"/>
</dbReference>
<evidence type="ECO:0000259" key="1">
    <source>
        <dbReference type="Pfam" id="PF14432"/>
    </source>
</evidence>
<dbReference type="eggNOG" id="KOG4197">
    <property type="taxonomic scope" value="Eukaryota"/>
</dbReference>
<keyword evidence="3" id="KW-1185">Reference proteome</keyword>
<proteinExistence type="predicted"/>
<dbReference type="InterPro" id="IPR046848">
    <property type="entry name" value="E_motif"/>
</dbReference>
<dbReference type="InterPro" id="IPR032867">
    <property type="entry name" value="DYW_dom"/>
</dbReference>
<dbReference type="OMA" id="MWNSARD"/>
<sequence length="225" mass="25350">MGGAGLLKEALNFINKMPYEPDACVWGTLLRACRMHSNISIGEQAAKALFALEPNNASNYIMLSNIYAMTGMWNSARDVREAIIARGLAIEGESSSIEIGLRLHEFRAGNNSYENLDEILETWGRLATEMEEGGYVPRDPILWEEDEREFDQFSCFHTEKLAICLGLVALKGSNCVRIVKSLRMCIDCHTCTKLLSRIKQREVMVNDGSCYHHFKDGKCSCGDRW</sequence>